<keyword evidence="3" id="KW-1185">Reference proteome</keyword>
<protein>
    <submittedName>
        <fullName evidence="2">Winged helix DNA-binding protein</fullName>
    </submittedName>
</protein>
<dbReference type="EMBL" id="VLKQ01000014">
    <property type="protein sequence ID" value="TWI08983.1"/>
    <property type="molecule type" value="Genomic_DNA"/>
</dbReference>
<feature type="domain" description="Winged helix DNA-binding" evidence="1">
    <location>
        <begin position="16"/>
        <end position="95"/>
    </location>
</feature>
<dbReference type="Proteomes" id="UP000319848">
    <property type="component" value="Unassembled WGS sequence"/>
</dbReference>
<name>A0A562LN10_9FLAO</name>
<dbReference type="InterPro" id="IPR027395">
    <property type="entry name" value="WH_DNA-bd_dom"/>
</dbReference>
<evidence type="ECO:0000259" key="1">
    <source>
        <dbReference type="Pfam" id="PF13601"/>
    </source>
</evidence>
<comment type="caution">
    <text evidence="2">The sequence shown here is derived from an EMBL/GenBank/DDBJ whole genome shotgun (WGS) entry which is preliminary data.</text>
</comment>
<dbReference type="Pfam" id="PF13601">
    <property type="entry name" value="HTH_34"/>
    <property type="match status" value="1"/>
</dbReference>
<proteinExistence type="predicted"/>
<evidence type="ECO:0000313" key="2">
    <source>
        <dbReference type="EMBL" id="TWI08983.1"/>
    </source>
</evidence>
<dbReference type="PANTHER" id="PTHR37318:SF1">
    <property type="entry name" value="BSL7504 PROTEIN"/>
    <property type="match status" value="1"/>
</dbReference>
<dbReference type="InterPro" id="IPR036388">
    <property type="entry name" value="WH-like_DNA-bd_sf"/>
</dbReference>
<dbReference type="STRING" id="1341154.FCR2A7T_06050"/>
<dbReference type="SUPFAM" id="SSF46785">
    <property type="entry name" value="Winged helix' DNA-binding domain"/>
    <property type="match status" value="1"/>
</dbReference>
<dbReference type="GO" id="GO:0003677">
    <property type="term" value="F:DNA binding"/>
    <property type="evidence" value="ECO:0007669"/>
    <property type="project" value="UniProtKB-KW"/>
</dbReference>
<reference evidence="2 3" key="1">
    <citation type="journal article" date="2015" name="Stand. Genomic Sci.">
        <title>Genomic Encyclopedia of Bacterial and Archaeal Type Strains, Phase III: the genomes of soil and plant-associated and newly described type strains.</title>
        <authorList>
            <person name="Whitman W.B."/>
            <person name="Woyke T."/>
            <person name="Klenk H.P."/>
            <person name="Zhou Y."/>
            <person name="Lilburn T.G."/>
            <person name="Beck B.J."/>
            <person name="De Vos P."/>
            <person name="Vandamme P."/>
            <person name="Eisen J.A."/>
            <person name="Garrity G."/>
            <person name="Hugenholtz P."/>
            <person name="Kyrpides N.C."/>
        </authorList>
    </citation>
    <scope>NUCLEOTIDE SEQUENCE [LARGE SCALE GENOMIC DNA]</scope>
    <source>
        <strain evidence="2 3">CGMCC 1.7270</strain>
    </source>
</reference>
<organism evidence="2 3">
    <name type="scientific">Flavobacterium cauense R2A-7</name>
    <dbReference type="NCBI Taxonomy" id="1341154"/>
    <lineage>
        <taxon>Bacteria</taxon>
        <taxon>Pseudomonadati</taxon>
        <taxon>Bacteroidota</taxon>
        <taxon>Flavobacteriia</taxon>
        <taxon>Flavobacteriales</taxon>
        <taxon>Flavobacteriaceae</taxon>
        <taxon>Flavobacterium</taxon>
    </lineage>
</organism>
<dbReference type="RefSeq" id="WP_035117113.1">
    <property type="nucleotide sequence ID" value="NZ_AVBI01000004.1"/>
</dbReference>
<keyword evidence="2" id="KW-0238">DNA-binding</keyword>
<gene>
    <name evidence="2" type="ORF">IP98_02697</name>
</gene>
<dbReference type="AlphaFoldDB" id="A0A562LN10"/>
<dbReference type="Gene3D" id="1.10.10.10">
    <property type="entry name" value="Winged helix-like DNA-binding domain superfamily/Winged helix DNA-binding domain"/>
    <property type="match status" value="1"/>
</dbReference>
<dbReference type="OrthoDB" id="9800369at2"/>
<sequence length="98" mass="11048">MKNIIQNINKAFDHRIRLGIMSILMVNESADFSTLKELLGVTDGNLASHTKALEAENYISVEKQFIGKKPNTSYKATQEGRNAFKNHIEALEKLIQQS</sequence>
<dbReference type="InterPro" id="IPR036390">
    <property type="entry name" value="WH_DNA-bd_sf"/>
</dbReference>
<evidence type="ECO:0000313" key="3">
    <source>
        <dbReference type="Proteomes" id="UP000319848"/>
    </source>
</evidence>
<accession>A0A562LN10</accession>
<dbReference type="PANTHER" id="PTHR37318">
    <property type="entry name" value="BSL7504 PROTEIN"/>
    <property type="match status" value="1"/>
</dbReference>